<reference evidence="2 3" key="1">
    <citation type="submission" date="2012-06" db="EMBL/GenBank/DDBJ databases">
        <title>Finished chromosome of genome of Oscillatoria acuminata PCC 6304.</title>
        <authorList>
            <consortium name="US DOE Joint Genome Institute"/>
            <person name="Gugger M."/>
            <person name="Coursin T."/>
            <person name="Rippka R."/>
            <person name="Tandeau De Marsac N."/>
            <person name="Huntemann M."/>
            <person name="Wei C.-L."/>
            <person name="Han J."/>
            <person name="Detter J.C."/>
            <person name="Han C."/>
            <person name="Tapia R."/>
            <person name="Davenport K."/>
            <person name="Daligault H."/>
            <person name="Erkkila T."/>
            <person name="Gu W."/>
            <person name="Munk A.C.C."/>
            <person name="Teshima H."/>
            <person name="Xu Y."/>
            <person name="Chain P."/>
            <person name="Chen A."/>
            <person name="Krypides N."/>
            <person name="Mavromatis K."/>
            <person name="Markowitz V."/>
            <person name="Szeto E."/>
            <person name="Ivanova N."/>
            <person name="Mikhailova N."/>
            <person name="Ovchinnikova G."/>
            <person name="Pagani I."/>
            <person name="Pati A."/>
            <person name="Goodwin L."/>
            <person name="Peters L."/>
            <person name="Pitluck S."/>
            <person name="Woyke T."/>
            <person name="Kerfeld C."/>
        </authorList>
    </citation>
    <scope>NUCLEOTIDE SEQUENCE [LARGE SCALE GENOMIC DNA]</scope>
    <source>
        <strain evidence="2 3">PCC 6304</strain>
    </source>
</reference>
<dbReference type="PATRIC" id="fig|56110.3.peg.3977"/>
<dbReference type="STRING" id="56110.Oscil6304_3325"/>
<dbReference type="PANTHER" id="PTHR34595:SF7">
    <property type="entry name" value="SLL1039 PROTEIN"/>
    <property type="match status" value="1"/>
</dbReference>
<evidence type="ECO:0000259" key="1">
    <source>
        <dbReference type="Pfam" id="PF14403"/>
    </source>
</evidence>
<name>K9TJ85_9CYAN</name>
<dbReference type="PIRSF" id="PIRSF005522">
    <property type="entry name" value="UCP005522"/>
    <property type="match status" value="1"/>
</dbReference>
<dbReference type="InterPro" id="IPR016450">
    <property type="entry name" value="UCP005522"/>
</dbReference>
<accession>K9TJ85</accession>
<proteinExistence type="predicted"/>
<protein>
    <recommendedName>
        <fullName evidence="1">Circularly permuted ATP-grasp type 2 domain-containing protein</fullName>
    </recommendedName>
</protein>
<dbReference type="Gene3D" id="3.40.50.11290">
    <property type="match status" value="1"/>
</dbReference>
<dbReference type="Proteomes" id="UP000010367">
    <property type="component" value="Chromosome"/>
</dbReference>
<keyword evidence="3" id="KW-1185">Reference proteome</keyword>
<dbReference type="PANTHER" id="PTHR34595">
    <property type="entry name" value="BLR5612 PROTEIN"/>
    <property type="match status" value="1"/>
</dbReference>
<dbReference type="AlphaFoldDB" id="K9TJ85"/>
<sequence length="485" mass="54318">MDSVREQTVRFDTYDPGDFYDELFIEKGKPRPQANPLIDRINSLSDGELLQRQQAAQSAMFKLGITFTVYGDSEGNERIFPFDIIPRIVAANEWATLNRGLKQRIEALNLFIADIYGDQKIIKDGIIPIELVHSAKGFLKPCIGLKPPKGIWCHITGTDLVREKDGQWYVLEDNLRCPSGVSYVLENRRVMKSTFPQVFRTMDIQPVDEYPSHLLETLLNLAPDNLPNPNVVVITPGIYNSAYFEHSFLAQQMGVELVEGKDLVVADGYLQMRTTKGLKRVDVVYRRIDDDFIDPLTFRSDSLLGVPGLMDVYRSGRLGIANALGTGVADDKAIYAYVPEMIRYYLGEDQIIPNVPTYLCGNPKHLDHTLANLDKLVVKAANESGGYGMLIGTQATTEQREDFADRIRTNPRNYIAQPTLCLSRVPTLIDSHIEGCHVDLRPYILYGKEIYVNPGGLTRVALKRGSLVVNSSQGGGSKDTWVVTE</sequence>
<dbReference type="EMBL" id="CP003607">
    <property type="protein sequence ID" value="AFY82897.1"/>
    <property type="molecule type" value="Genomic_DNA"/>
</dbReference>
<evidence type="ECO:0000313" key="3">
    <source>
        <dbReference type="Proteomes" id="UP000010367"/>
    </source>
</evidence>
<dbReference type="eggNOG" id="COG2308">
    <property type="taxonomic scope" value="Bacteria"/>
</dbReference>
<dbReference type="KEGG" id="oac:Oscil6304_3325"/>
<dbReference type="Gene3D" id="3.30.1490.270">
    <property type="match status" value="1"/>
</dbReference>
<dbReference type="HOGENOM" id="CLU_017048_2_0_3"/>
<dbReference type="InterPro" id="IPR051680">
    <property type="entry name" value="ATP-dep_Glu-Cys_Ligase-2"/>
</dbReference>
<organism evidence="2 3">
    <name type="scientific">Oscillatoria acuminata PCC 6304</name>
    <dbReference type="NCBI Taxonomy" id="56110"/>
    <lineage>
        <taxon>Bacteria</taxon>
        <taxon>Bacillati</taxon>
        <taxon>Cyanobacteriota</taxon>
        <taxon>Cyanophyceae</taxon>
        <taxon>Oscillatoriophycideae</taxon>
        <taxon>Oscillatoriales</taxon>
        <taxon>Oscillatoriaceae</taxon>
        <taxon>Oscillatoria</taxon>
    </lineage>
</organism>
<evidence type="ECO:0000313" key="2">
    <source>
        <dbReference type="EMBL" id="AFY82897.1"/>
    </source>
</evidence>
<dbReference type="Pfam" id="PF14403">
    <property type="entry name" value="CP_ATPgrasp_2"/>
    <property type="match status" value="1"/>
</dbReference>
<dbReference type="InterPro" id="IPR025841">
    <property type="entry name" value="CP_ATPgrasp_2"/>
</dbReference>
<gene>
    <name evidence="2" type="ORF">Oscil6304_3325</name>
</gene>
<feature type="domain" description="Circularly permuted ATP-grasp type 2" evidence="1">
    <location>
        <begin position="86"/>
        <end position="461"/>
    </location>
</feature>
<dbReference type="SUPFAM" id="SSF56059">
    <property type="entry name" value="Glutathione synthetase ATP-binding domain-like"/>
    <property type="match status" value="1"/>
</dbReference>
<dbReference type="InParanoid" id="K9TJ85"/>